<keyword evidence="2" id="KW-0175">Coiled coil</keyword>
<evidence type="ECO:0000313" key="4">
    <source>
        <dbReference type="Proteomes" id="UP000247780"/>
    </source>
</evidence>
<dbReference type="InterPro" id="IPR011250">
    <property type="entry name" value="OMP/PagP_B-barrel"/>
</dbReference>
<accession>A0ABX5M5E5</accession>
<dbReference type="Proteomes" id="UP000247780">
    <property type="component" value="Unassembled WGS sequence"/>
</dbReference>
<dbReference type="EMBL" id="QICQ01000030">
    <property type="protein sequence ID" value="PXV77269.1"/>
    <property type="molecule type" value="Genomic_DNA"/>
</dbReference>
<sequence>MSHNPFGKRAVLNTVIGVFGASMLLGAPQTFAEGASTQVLEEQIRLLEQQLQSIRGELDKVKSDTVIHEQKVDQKLRAVASEEKREHKEHEIEHAAHKHMLFFRGGFAHSDHLRNGVSIQSAVAPIGMQDRAGKDAWYVGAGFDFSLTNDAWGIMPGTSVFAELMFEYKQYSNKVKGNVLANSPTLLAPDAPLNPNNVTVSQFTLTAAPKIKFMEGSKFRPWIIPAGLAIHVISPPSESITVLEPGVMFGVGADYNIWKSMYVGADARYHLAGKIDGVDVSGFTVGGYLGIGF</sequence>
<comment type="subcellular location">
    <subcellularLocation>
        <location evidence="1">Cell outer membrane</location>
    </subcellularLocation>
</comment>
<organism evidence="3 4">
    <name type="scientific">Nitrosomonas eutropha</name>
    <dbReference type="NCBI Taxonomy" id="916"/>
    <lineage>
        <taxon>Bacteria</taxon>
        <taxon>Pseudomonadati</taxon>
        <taxon>Pseudomonadota</taxon>
        <taxon>Betaproteobacteria</taxon>
        <taxon>Nitrosomonadales</taxon>
        <taxon>Nitrosomonadaceae</taxon>
        <taxon>Nitrosomonas</taxon>
    </lineage>
</organism>
<evidence type="ECO:0000313" key="3">
    <source>
        <dbReference type="EMBL" id="PXV77269.1"/>
    </source>
</evidence>
<feature type="coiled-coil region" evidence="2">
    <location>
        <begin position="37"/>
        <end position="64"/>
    </location>
</feature>
<evidence type="ECO:0000256" key="2">
    <source>
        <dbReference type="SAM" id="Coils"/>
    </source>
</evidence>
<keyword evidence="4" id="KW-1185">Reference proteome</keyword>
<evidence type="ECO:0000256" key="1">
    <source>
        <dbReference type="ARBA" id="ARBA00004442"/>
    </source>
</evidence>
<reference evidence="3 4" key="1">
    <citation type="submission" date="2018-04" db="EMBL/GenBank/DDBJ databases">
        <title>Active sludge and wastewater microbial communities from Klosterneuburg, Austria.</title>
        <authorList>
            <person name="Wagner M."/>
        </authorList>
    </citation>
    <scope>NUCLEOTIDE SEQUENCE [LARGE SCALE GENOMIC DNA]</scope>
    <source>
        <strain evidence="3 4">Nm 57</strain>
    </source>
</reference>
<proteinExistence type="predicted"/>
<comment type="caution">
    <text evidence="3">The sequence shown here is derived from an EMBL/GenBank/DDBJ whole genome shotgun (WGS) entry which is preliminary data.</text>
</comment>
<dbReference type="SUPFAM" id="SSF56925">
    <property type="entry name" value="OMPA-like"/>
    <property type="match status" value="1"/>
</dbReference>
<protein>
    <submittedName>
        <fullName evidence="3">Outer membrane protein with beta-barrel domain</fullName>
    </submittedName>
</protein>
<name>A0ABX5M5E5_9PROT</name>
<dbReference type="RefSeq" id="WP_011633763.1">
    <property type="nucleotide sequence ID" value="NZ_FMTW01000003.1"/>
</dbReference>
<dbReference type="Gene3D" id="2.40.160.20">
    <property type="match status" value="1"/>
</dbReference>
<gene>
    <name evidence="3" type="ORF">C8R14_13020</name>
</gene>